<evidence type="ECO:0000313" key="1">
    <source>
        <dbReference type="EMBL" id="GII45014.1"/>
    </source>
</evidence>
<evidence type="ECO:0000313" key="2">
    <source>
        <dbReference type="Proteomes" id="UP000644610"/>
    </source>
</evidence>
<proteinExistence type="predicted"/>
<accession>A0A8J3UML1</accession>
<keyword evidence="2" id="KW-1185">Reference proteome</keyword>
<comment type="caution">
    <text evidence="1">The sequence shown here is derived from an EMBL/GenBank/DDBJ whole genome shotgun (WGS) entry which is preliminary data.</text>
</comment>
<dbReference type="RefSeq" id="WP_203972645.1">
    <property type="nucleotide sequence ID" value="NZ_BAAAKY010000028.1"/>
</dbReference>
<dbReference type="InterPro" id="IPR010349">
    <property type="entry name" value="Asparaginase_II"/>
</dbReference>
<dbReference type="AlphaFoldDB" id="A0A8J3UML1"/>
<reference evidence="1" key="1">
    <citation type="submission" date="2021-01" db="EMBL/GenBank/DDBJ databases">
        <title>Whole genome shotgun sequence of Planotetraspora silvatica NBRC 100141.</title>
        <authorList>
            <person name="Komaki H."/>
            <person name="Tamura T."/>
        </authorList>
    </citation>
    <scope>NUCLEOTIDE SEQUENCE</scope>
    <source>
        <strain evidence="1">NBRC 100141</strain>
    </source>
</reference>
<dbReference type="Pfam" id="PF06089">
    <property type="entry name" value="Asparaginase_II"/>
    <property type="match status" value="1"/>
</dbReference>
<name>A0A8J3UML1_9ACTN</name>
<gene>
    <name evidence="1" type="ORF">Psi02_14380</name>
</gene>
<dbReference type="PANTHER" id="PTHR42110:SF1">
    <property type="entry name" value="L-ASPARAGINASE, PUTATIVE (AFU_ORTHOLOGUE AFUA_3G11890)-RELATED"/>
    <property type="match status" value="1"/>
</dbReference>
<dbReference type="EMBL" id="BOOQ01000007">
    <property type="protein sequence ID" value="GII45014.1"/>
    <property type="molecule type" value="Genomic_DNA"/>
</dbReference>
<dbReference type="PANTHER" id="PTHR42110">
    <property type="entry name" value="L-ASPARAGINASE, PUTATIVE (AFU_ORTHOLOGUE AFUA_3G11890)-RELATED"/>
    <property type="match status" value="1"/>
</dbReference>
<dbReference type="Proteomes" id="UP000644610">
    <property type="component" value="Unassembled WGS sequence"/>
</dbReference>
<sequence>MSEFVPLAEVVRSGFVESVHFGSAVALTPDGRTAVARGQVGAPVLPRSSAKPFQALACLLSGADLYGPRLAIAAGSHTGEDFHVRLVSEILAEAGLGFDALGCPTDWPEDEATRHTLIRGSRGPSRERMNCSGKHAAMLAASAVSGWAVDSYLDPGHPVQQRVRAVVEELSGEKAAHVAVDGCGAPLFGISLEGLARAVQAMVLAEPGTAPRAVADAMREHPEYVGGTGHVNTSLMRALPGAVAKGGAEGVLVVALASGHAAAVKVIDGSPRATTAIALATLRAAGGDVTPAAEFATVPVLGGGIPVGEIHASGES</sequence>
<organism evidence="1 2">
    <name type="scientific">Planotetraspora silvatica</name>
    <dbReference type="NCBI Taxonomy" id="234614"/>
    <lineage>
        <taxon>Bacteria</taxon>
        <taxon>Bacillati</taxon>
        <taxon>Actinomycetota</taxon>
        <taxon>Actinomycetes</taxon>
        <taxon>Streptosporangiales</taxon>
        <taxon>Streptosporangiaceae</taxon>
        <taxon>Planotetraspora</taxon>
    </lineage>
</organism>
<protein>
    <submittedName>
        <fullName evidence="1">Asparaginase</fullName>
    </submittedName>
</protein>